<reference evidence="4" key="1">
    <citation type="journal article" date="2020" name="New Phytol.">
        <title>Comparative genomics reveals dynamic genome evolution in host specialist ectomycorrhizal fungi.</title>
        <authorList>
            <person name="Lofgren L.A."/>
            <person name="Nguyen N.H."/>
            <person name="Vilgalys R."/>
            <person name="Ruytinx J."/>
            <person name="Liao H.L."/>
            <person name="Branco S."/>
            <person name="Kuo A."/>
            <person name="LaButti K."/>
            <person name="Lipzen A."/>
            <person name="Andreopoulos W."/>
            <person name="Pangilinan J."/>
            <person name="Riley R."/>
            <person name="Hundley H."/>
            <person name="Na H."/>
            <person name="Barry K."/>
            <person name="Grigoriev I.V."/>
            <person name="Stajich J.E."/>
            <person name="Kennedy P.G."/>
        </authorList>
    </citation>
    <scope>NUCLEOTIDE SEQUENCE</scope>
    <source>
        <strain evidence="4">S12</strain>
    </source>
</reference>
<comment type="caution">
    <text evidence="4">The sequence shown here is derived from an EMBL/GenBank/DDBJ whole genome shotgun (WGS) entry which is preliminary data.</text>
</comment>
<dbReference type="InterPro" id="IPR027842">
    <property type="entry name" value="HAM1-like_C"/>
</dbReference>
<feature type="region of interest" description="Disordered" evidence="1">
    <location>
        <begin position="173"/>
        <end position="201"/>
    </location>
</feature>
<dbReference type="PANTHER" id="PTHR31138:SF1">
    <property type="entry name" value="PDZ DOMAIN-CONTAINING PROTEIN"/>
    <property type="match status" value="1"/>
</dbReference>
<dbReference type="InterPro" id="IPR045967">
    <property type="entry name" value="HAM1-like_N"/>
</dbReference>
<feature type="domain" description="HAM1-like N-terminal" evidence="3">
    <location>
        <begin position="12"/>
        <end position="233"/>
    </location>
</feature>
<accession>A0A9P7ABR2</accession>
<dbReference type="PANTHER" id="PTHR31138">
    <property type="entry name" value="CHROMOSOME 19, WHOLE GENOME SHOTGUN SEQUENCE"/>
    <property type="match status" value="1"/>
</dbReference>
<evidence type="ECO:0000259" key="3">
    <source>
        <dbReference type="Pfam" id="PF19343"/>
    </source>
</evidence>
<protein>
    <submittedName>
        <fullName evidence="4">Uncharacterized protein</fullName>
    </submittedName>
</protein>
<feature type="domain" description="HAM1-like N-terminal" evidence="3">
    <location>
        <begin position="252"/>
        <end position="580"/>
    </location>
</feature>
<evidence type="ECO:0000313" key="5">
    <source>
        <dbReference type="Proteomes" id="UP000719766"/>
    </source>
</evidence>
<feature type="region of interest" description="Disordered" evidence="1">
    <location>
        <begin position="780"/>
        <end position="805"/>
    </location>
</feature>
<dbReference type="EMBL" id="JABBWE010000098">
    <property type="protein sequence ID" value="KAG1786104.1"/>
    <property type="molecule type" value="Genomic_DNA"/>
</dbReference>
<sequence length="805" mass="89720">MSTSQQHTMDKLSSVIAALDAGKLPTQKQADTAIDWTLQNIIASVESPDAGTISESGEVLARGIQDLLIAYKKLGDNKNHDNLLQQVLWHLSEGDFADMRVEAIDTDKASADLQSIRSTIRALLHILWTNVSDEATVLLNDFASFARLAMADLAGDIETGAIYTKESLRELDTGVRQGERDNLGRKRKTPEEIEREREEDTKAKFENTMDAVKETGSKAIGVGQEVKASAEEAAERTRIRLQQTYYNICERAQKDEDYHHAISTLFNIVSKWINKSLDTATDITESTSLESFIDDPSKEKHVLKALHGIRTLVERVAGGKSLDDVFAKARLCAVHVRNDEDLKSWFNDFFAHVRKSLDEPAYARSEEAHHMLQQLAGRWNQLLDQDSNAGRKWKEDVRALRHTLRDFQQAIARDADLQRVRKAHAMFGKDLAQSVGTGGRIGMQFSLDQASWFWQDVFNVYAPRLLSVIKDIPTPRTEYVDNEIEFVLENFDISSLSLLPGHVYIRNITDVDITAPAGSQSTTTAIGTLTHIRMQAVQLALKEVSFFYRDKVAIVGPKDFTGLIEFNLPPKGIDIDLKFSLIPNTPQGLKERERLGRFFKIERVEVNVAEDINMQVKQSNHPILASVFRPVIMLRFREAISRTLEEQIRGLFDTTDALAFDVGRRSEVFKDAGLGTTSSVVAAMWSEIGKLRRMEGGLLSGWRATGTGVVKDDLGGNAKIAMGAEPQILSGEKRGPLGTHAEPLAARIPGADVGGALEGATTTVERVEQAGKEGLKQVQSFKQSVEHKKREEEKQRGWQSPAFDM</sequence>
<feature type="compositionally biased region" description="Basic and acidic residues" evidence="1">
    <location>
        <begin position="784"/>
        <end position="796"/>
    </location>
</feature>
<dbReference type="Pfam" id="PF19343">
    <property type="entry name" value="HAM1_N"/>
    <property type="match status" value="2"/>
</dbReference>
<proteinExistence type="predicted"/>
<name>A0A9P7ABR2_9AGAM</name>
<evidence type="ECO:0000313" key="4">
    <source>
        <dbReference type="EMBL" id="KAG1786104.1"/>
    </source>
</evidence>
<dbReference type="GeneID" id="64598143"/>
<gene>
    <name evidence="4" type="ORF">HD556DRAFT_1417643</name>
</gene>
<dbReference type="Proteomes" id="UP000719766">
    <property type="component" value="Unassembled WGS sequence"/>
</dbReference>
<dbReference type="RefSeq" id="XP_041153582.1">
    <property type="nucleotide sequence ID" value="XM_041304379.1"/>
</dbReference>
<organism evidence="4 5">
    <name type="scientific">Suillus plorans</name>
    <dbReference type="NCBI Taxonomy" id="116603"/>
    <lineage>
        <taxon>Eukaryota</taxon>
        <taxon>Fungi</taxon>
        <taxon>Dikarya</taxon>
        <taxon>Basidiomycota</taxon>
        <taxon>Agaricomycotina</taxon>
        <taxon>Agaricomycetes</taxon>
        <taxon>Agaricomycetidae</taxon>
        <taxon>Boletales</taxon>
        <taxon>Suillineae</taxon>
        <taxon>Suillaceae</taxon>
        <taxon>Suillus</taxon>
    </lineage>
</organism>
<feature type="domain" description="HAM1-like C-terminal" evidence="2">
    <location>
        <begin position="610"/>
        <end position="733"/>
    </location>
</feature>
<dbReference type="Pfam" id="PF14613">
    <property type="entry name" value="HAM1_C"/>
    <property type="match status" value="1"/>
</dbReference>
<keyword evidence="5" id="KW-1185">Reference proteome</keyword>
<dbReference type="OrthoDB" id="19394at2759"/>
<evidence type="ECO:0000256" key="1">
    <source>
        <dbReference type="SAM" id="MobiDB-lite"/>
    </source>
</evidence>
<evidence type="ECO:0000259" key="2">
    <source>
        <dbReference type="Pfam" id="PF14613"/>
    </source>
</evidence>
<dbReference type="AlphaFoldDB" id="A0A9P7ABR2"/>